<accession>A0A3B5Z091</accession>
<reference evidence="3" key="1">
    <citation type="submission" date="2018-08" db="EMBL/GenBank/DDBJ databases">
        <authorList>
            <person name="Rossello M."/>
        </authorList>
    </citation>
    <scope>NUCLEOTIDE SEQUENCE [LARGE SCALE GENOMIC DNA]</scope>
    <source>
        <strain evidence="3">cv. Chinese Spring</strain>
    </source>
</reference>
<organism evidence="3">
    <name type="scientific">Triticum aestivum</name>
    <name type="common">Wheat</name>
    <dbReference type="NCBI Taxonomy" id="4565"/>
    <lineage>
        <taxon>Eukaryota</taxon>
        <taxon>Viridiplantae</taxon>
        <taxon>Streptophyta</taxon>
        <taxon>Embryophyta</taxon>
        <taxon>Tracheophyta</taxon>
        <taxon>Spermatophyta</taxon>
        <taxon>Magnoliopsida</taxon>
        <taxon>Liliopsida</taxon>
        <taxon>Poales</taxon>
        <taxon>Poaceae</taxon>
        <taxon>BOP clade</taxon>
        <taxon>Pooideae</taxon>
        <taxon>Triticodae</taxon>
        <taxon>Triticeae</taxon>
        <taxon>Triticinae</taxon>
        <taxon>Triticum</taxon>
    </lineage>
</organism>
<name>A0A3B5Z091_WHEAT</name>
<proteinExistence type="predicted"/>
<dbReference type="Gramene" id="TraesCS1B02G305300.2">
    <property type="protein sequence ID" value="TraesCS1B02G305300.2"/>
    <property type="gene ID" value="TraesCS1B02G305300"/>
</dbReference>
<dbReference type="AlphaFoldDB" id="A0A3B5Z091"/>
<reference evidence="3" key="2">
    <citation type="submission" date="2018-10" db="UniProtKB">
        <authorList>
            <consortium name="EnsemblPlants"/>
        </authorList>
    </citation>
    <scope>IDENTIFICATION</scope>
</reference>
<keyword evidence="4" id="KW-1185">Reference proteome</keyword>
<protein>
    <recommendedName>
        <fullName evidence="2">KIB1-4 beta-propeller domain-containing protein</fullName>
    </recommendedName>
</protein>
<evidence type="ECO:0000259" key="2">
    <source>
        <dbReference type="Pfam" id="PF03478"/>
    </source>
</evidence>
<dbReference type="InterPro" id="IPR005174">
    <property type="entry name" value="KIB1-4_b-propeller"/>
</dbReference>
<dbReference type="SUPFAM" id="SSF81383">
    <property type="entry name" value="F-box domain"/>
    <property type="match status" value="1"/>
</dbReference>
<dbReference type="Gramene" id="TraesCS1B03G0842900.2">
    <property type="protein sequence ID" value="TraesCS1B03G0842900.2.CDS"/>
    <property type="gene ID" value="TraesCS1B03G0842900"/>
</dbReference>
<evidence type="ECO:0000313" key="3">
    <source>
        <dbReference type="EnsemblPlants" id="TraesCS1B02G305300.2"/>
    </source>
</evidence>
<dbReference type="EnsemblPlants" id="TraesCS1B02G305300.2">
    <property type="protein sequence ID" value="TraesCS1B02G305300.2"/>
    <property type="gene ID" value="TraesCS1B02G305300"/>
</dbReference>
<evidence type="ECO:0000313" key="4">
    <source>
        <dbReference type="Proteomes" id="UP000019116"/>
    </source>
</evidence>
<dbReference type="OrthoDB" id="606073at2759"/>
<feature type="domain" description="KIB1-4 beta-propeller" evidence="2">
    <location>
        <begin position="100"/>
        <end position="394"/>
    </location>
</feature>
<dbReference type="PANTHER" id="PTHR33110">
    <property type="entry name" value="F-BOX/KELCH-REPEAT PROTEIN-RELATED"/>
    <property type="match status" value="1"/>
</dbReference>
<evidence type="ECO:0000256" key="1">
    <source>
        <dbReference type="SAM" id="MobiDB-lite"/>
    </source>
</evidence>
<dbReference type="PANTHER" id="PTHR33110:SF83">
    <property type="entry name" value="DUF295 DOMAIN-CONTAINING PROTEIN"/>
    <property type="match status" value="1"/>
</dbReference>
<dbReference type="Proteomes" id="UP000019116">
    <property type="component" value="Chromosome 1B"/>
</dbReference>
<dbReference type="InterPro" id="IPR036047">
    <property type="entry name" value="F-box-like_dom_sf"/>
</dbReference>
<dbReference type="Gramene" id="TraesRN1B0100855200.2">
    <property type="protein sequence ID" value="TraesRN1B0100855200.2"/>
    <property type="gene ID" value="TraesRN1B0100855200"/>
</dbReference>
<dbReference type="Pfam" id="PF03478">
    <property type="entry name" value="Beta-prop_KIB1-4"/>
    <property type="match status" value="1"/>
</dbReference>
<sequence>MPHPVDALVRRPASRQDSSTDTVGLTAGWADIPRELLPVVLSRLPCPVDRLRFSVVNKKWHGFLEQHRRDLHLPPLLPSLVLPSSSPEHPLVHVTQGGNTRRLGLPPDIKQRASFCGSYQGGWFVLALDGPLDNRLFNIFSGVSIPMPTTTMVDGRARYIRVEAAALSGSPVLDPPYNYTIGAIARIQGNDFSGIALWDPSKEHWTCIDWDLIPTHSLDIHDVVYSNGSFYFLNSYENMERIGAHPNREGVPPPPRLEIYVEKDWEIYDEEHPENMTVQRYLVNLGGMEEDNPFLMVLKYQDEPTQPTSSVRVFRLSEVDEPDAPEYPEDVEPRLHWHELDPSSKSDHEFFLEAKLIFIGRGCSRIFNASDFEDLDDKFRTGVSIFFYDDRGVEDQECFLRGDMGRFTLPEAQVEPWPPVGSQAIGPRSRKFPPTWWIH</sequence>
<feature type="region of interest" description="Disordered" evidence="1">
    <location>
        <begin position="1"/>
        <end position="23"/>
    </location>
</feature>